<evidence type="ECO:0000256" key="4">
    <source>
        <dbReference type="PIRNR" id="PIRNR011789"/>
    </source>
</evidence>
<protein>
    <recommendedName>
        <fullName evidence="4">tRNA-splicing endonuclease subunit Sen2</fullName>
        <ecNumber evidence="4">4.6.1.16</ecNumber>
    </recommendedName>
</protein>
<proteinExistence type="inferred from homology"/>
<dbReference type="Pfam" id="PF01974">
    <property type="entry name" value="tRNA_int_endo"/>
    <property type="match status" value="1"/>
</dbReference>
<dbReference type="Proteomes" id="UP001461498">
    <property type="component" value="Unassembled WGS sequence"/>
</dbReference>
<feature type="active site" evidence="5">
    <location>
        <position position="340"/>
    </location>
</feature>
<evidence type="ECO:0000259" key="8">
    <source>
        <dbReference type="Pfam" id="PF02778"/>
    </source>
</evidence>
<dbReference type="InterPro" id="IPR006676">
    <property type="entry name" value="tRNA_splic"/>
</dbReference>
<comment type="similarity">
    <text evidence="1 4">Belongs to the tRNA-intron endonuclease family.</text>
</comment>
<dbReference type="SUPFAM" id="SSF53032">
    <property type="entry name" value="tRNA-intron endonuclease catalytic domain-like"/>
    <property type="match status" value="1"/>
</dbReference>
<dbReference type="PIRSF" id="PIRSF011789">
    <property type="entry name" value="tRNA_splic_SEN2"/>
    <property type="match status" value="1"/>
</dbReference>
<comment type="function">
    <text evidence="4">Constitutes one of the two catalytic subunit of the tRNA-splicing endonuclease complex, a complex responsible for identification and cleavage of the splice sites in pre-tRNA. It cleaves pre-tRNA at the 5'- and 3'-splice sites to release the intron. The products are an intron and two tRNA half-molecules bearing 2',3'-cyclic phosphate and 5'-OH termini. There are no conserved sequences at the splice sites, but the intron is invariably located at the same site in the gene, placing the splice sites an invariant distance from the constant structural features of the tRNA body.</text>
</comment>
<feature type="compositionally biased region" description="Basic and acidic residues" evidence="6">
    <location>
        <begin position="117"/>
        <end position="129"/>
    </location>
</feature>
<accession>A0AAW1D885</accession>
<dbReference type="GO" id="GO:0000214">
    <property type="term" value="C:tRNA-intron endonuclease complex"/>
    <property type="evidence" value="ECO:0007669"/>
    <property type="project" value="UniProtKB-UniRule"/>
</dbReference>
<dbReference type="EMBL" id="JAPXFL010000005">
    <property type="protein sequence ID" value="KAK9506937.1"/>
    <property type="molecule type" value="Genomic_DNA"/>
</dbReference>
<dbReference type="InterPro" id="IPR016589">
    <property type="entry name" value="tRNA_splic_SEN2"/>
</dbReference>
<evidence type="ECO:0000313" key="9">
    <source>
        <dbReference type="EMBL" id="KAK9506936.1"/>
    </source>
</evidence>
<evidence type="ECO:0000256" key="2">
    <source>
        <dbReference type="ARBA" id="ARBA00022694"/>
    </source>
</evidence>
<feature type="domain" description="tRNA intron endonuclease N-terminal" evidence="8">
    <location>
        <begin position="41"/>
        <end position="89"/>
    </location>
</feature>
<feature type="active site" evidence="5">
    <location>
        <position position="298"/>
    </location>
</feature>
<dbReference type="InterPro" id="IPR006678">
    <property type="entry name" value="tRNA_intron_Endonuc_N"/>
</dbReference>
<dbReference type="CDD" id="cd22363">
    <property type="entry name" value="tRNA-intron_lyase_C"/>
    <property type="match status" value="1"/>
</dbReference>
<dbReference type="Pfam" id="PF02778">
    <property type="entry name" value="tRNA_int_endo_N"/>
    <property type="match status" value="2"/>
</dbReference>
<keyword evidence="3 4" id="KW-0456">Lyase</keyword>
<comment type="caution">
    <text evidence="9">The sequence shown here is derived from an EMBL/GenBank/DDBJ whole genome shotgun (WGS) entry which is preliminary data.</text>
</comment>
<evidence type="ECO:0000313" key="10">
    <source>
        <dbReference type="Proteomes" id="UP001461498"/>
    </source>
</evidence>
<evidence type="ECO:0000256" key="5">
    <source>
        <dbReference type="PIRSR" id="PIRSR011789-1"/>
    </source>
</evidence>
<dbReference type="GO" id="GO:0003676">
    <property type="term" value="F:nucleic acid binding"/>
    <property type="evidence" value="ECO:0007669"/>
    <property type="project" value="InterPro"/>
</dbReference>
<keyword evidence="10" id="KW-1185">Reference proteome</keyword>
<evidence type="ECO:0000256" key="1">
    <source>
        <dbReference type="ARBA" id="ARBA00008078"/>
    </source>
</evidence>
<dbReference type="EMBL" id="JAPXFL010000005">
    <property type="protein sequence ID" value="KAK9506936.1"/>
    <property type="molecule type" value="Genomic_DNA"/>
</dbReference>
<dbReference type="InterPro" id="IPR011856">
    <property type="entry name" value="tRNA_endonuc-like_dom_sf"/>
</dbReference>
<feature type="domain" description="tRNA intron endonuclease catalytic" evidence="7">
    <location>
        <begin position="260"/>
        <end position="347"/>
    </location>
</feature>
<dbReference type="PANTHER" id="PTHR21227:SF0">
    <property type="entry name" value="TRNA-SPLICING ENDONUCLEASE SUBUNIT SEN2"/>
    <property type="match status" value="1"/>
</dbReference>
<keyword evidence="2 4" id="KW-0819">tRNA processing</keyword>
<reference evidence="9 10" key="1">
    <citation type="submission" date="2022-12" db="EMBL/GenBank/DDBJ databases">
        <title>Chromosome-level genome assembly of true bugs.</title>
        <authorList>
            <person name="Ma L."/>
            <person name="Li H."/>
        </authorList>
    </citation>
    <scope>NUCLEOTIDE SEQUENCE [LARGE SCALE GENOMIC DNA]</scope>
    <source>
        <strain evidence="9">Lab_2022b</strain>
    </source>
</reference>
<gene>
    <name evidence="9" type="ORF">O3M35_008783</name>
</gene>
<dbReference type="InterPro" id="IPR036167">
    <property type="entry name" value="tRNA_intron_Endo_cat-like_sf"/>
</dbReference>
<evidence type="ECO:0000259" key="7">
    <source>
        <dbReference type="Pfam" id="PF01974"/>
    </source>
</evidence>
<feature type="region of interest" description="Disordered" evidence="6">
    <location>
        <begin position="117"/>
        <end position="137"/>
    </location>
</feature>
<organism evidence="9 10">
    <name type="scientific">Rhynocoris fuscipes</name>
    <dbReference type="NCBI Taxonomy" id="488301"/>
    <lineage>
        <taxon>Eukaryota</taxon>
        <taxon>Metazoa</taxon>
        <taxon>Ecdysozoa</taxon>
        <taxon>Arthropoda</taxon>
        <taxon>Hexapoda</taxon>
        <taxon>Insecta</taxon>
        <taxon>Pterygota</taxon>
        <taxon>Neoptera</taxon>
        <taxon>Paraneoptera</taxon>
        <taxon>Hemiptera</taxon>
        <taxon>Heteroptera</taxon>
        <taxon>Panheteroptera</taxon>
        <taxon>Cimicomorpha</taxon>
        <taxon>Reduviidae</taxon>
        <taxon>Harpactorinae</taxon>
        <taxon>Harpactorini</taxon>
        <taxon>Rhynocoris</taxon>
    </lineage>
</organism>
<name>A0AAW1D885_9HEMI</name>
<feature type="domain" description="tRNA intron endonuclease N-terminal" evidence="8">
    <location>
        <begin position="212"/>
        <end position="250"/>
    </location>
</feature>
<dbReference type="PANTHER" id="PTHR21227">
    <property type="entry name" value="TRNA-SPLICING ENDONUCLEASE SUBUNIT SEN2"/>
    <property type="match status" value="1"/>
</dbReference>
<feature type="active site" evidence="5">
    <location>
        <position position="290"/>
    </location>
</feature>
<dbReference type="GO" id="GO:0000213">
    <property type="term" value="F:tRNA-intron lyase activity"/>
    <property type="evidence" value="ECO:0007669"/>
    <property type="project" value="UniProtKB-UniRule"/>
</dbReference>
<dbReference type="InterPro" id="IPR006677">
    <property type="entry name" value="tRNA_intron_Endonuc_cat-like"/>
</dbReference>
<dbReference type="GO" id="GO:0005737">
    <property type="term" value="C:cytoplasm"/>
    <property type="evidence" value="ECO:0007669"/>
    <property type="project" value="TreeGrafter"/>
</dbReference>
<evidence type="ECO:0000256" key="6">
    <source>
        <dbReference type="SAM" id="MobiDB-lite"/>
    </source>
</evidence>
<sequence length="384" mass="43928">MELKSPTPKRKGHLIPKAAPLPITSESSSFFFDDSSYDTFSGFFNGCSVIVDDPEEMKALYSMGCFGKSSLSKGFPNFDKHRKDEPLVLKDYQWERRKEWSDKLCSIIANLQLNKNKDNVSNENDDKSNDSSNSNDLDEAMEINNENSSSIDMNTAETSNEINLSISGAYNVSASISNVNEDSKNILVINDFNDDENLYKLNPHLETEPQKTVMEVLYLSLEEAFFLSFALGCLQVMDLSGKPLSILQLWRTFTYTQSDFIENYVAYHYFRAKGWVVKSGLKFGVQFLLYKDGPSFFHASYGVLVESIKPIGNSTLNHRVGELTWDKMNSLNRMAETCNKEILVCKVQWPEIADEDLENPLILKKFKVKEFLLRRWQPCQEKQM</sequence>
<dbReference type="GO" id="GO:0000379">
    <property type="term" value="P:tRNA-type intron splice site recognition and cleavage"/>
    <property type="evidence" value="ECO:0007669"/>
    <property type="project" value="TreeGrafter"/>
</dbReference>
<dbReference type="EC" id="4.6.1.16" evidence="4"/>
<dbReference type="AlphaFoldDB" id="A0AAW1D885"/>
<dbReference type="Gene3D" id="3.40.1350.10">
    <property type="match status" value="1"/>
</dbReference>
<evidence type="ECO:0000256" key="3">
    <source>
        <dbReference type="ARBA" id="ARBA00023239"/>
    </source>
</evidence>
<dbReference type="NCBIfam" id="TIGR00324">
    <property type="entry name" value="endA"/>
    <property type="match status" value="1"/>
</dbReference>